<reference evidence="10 12" key="1">
    <citation type="journal article" date="2012" name="Nat. Biotechnol.">
        <title>Reference genome sequence of the model plant Setaria.</title>
        <authorList>
            <person name="Bennetzen J.L."/>
            <person name="Schmutz J."/>
            <person name="Wang H."/>
            <person name="Percifield R."/>
            <person name="Hawkins J."/>
            <person name="Pontaroli A.C."/>
            <person name="Estep M."/>
            <person name="Feng L."/>
            <person name="Vaughn J.N."/>
            <person name="Grimwood J."/>
            <person name="Jenkins J."/>
            <person name="Barry K."/>
            <person name="Lindquist E."/>
            <person name="Hellsten U."/>
            <person name="Deshpande S."/>
            <person name="Wang X."/>
            <person name="Wu X."/>
            <person name="Mitros T."/>
            <person name="Triplett J."/>
            <person name="Yang X."/>
            <person name="Ye C.Y."/>
            <person name="Mauro-Herrera M."/>
            <person name="Wang L."/>
            <person name="Li P."/>
            <person name="Sharma M."/>
            <person name="Sharma R."/>
            <person name="Ronald P.C."/>
            <person name="Panaud O."/>
            <person name="Kellogg E.A."/>
            <person name="Brutnell T.P."/>
            <person name="Doust A.N."/>
            <person name="Tuskan G.A."/>
            <person name="Rokhsar D."/>
            <person name="Devos K.M."/>
        </authorList>
    </citation>
    <scope>NUCLEOTIDE SEQUENCE [LARGE SCALE GENOMIC DNA]</scope>
    <source>
        <strain evidence="12">cv. Yugu1</strain>
        <strain evidence="10">Yugu1</strain>
    </source>
</reference>
<sequence>MKQVGWVAEICLPRNRTQLWLGTFDPAEDAAHLNFPSLCRGGAHIAGLLDSSVDAKLTAISQGLAAMSASASTTTMEGGESVHSAGSAPLQAFQKQRQQLVPLSEMASLDITEAPWDESAALHLNKYPSWEIDWDSILS</sequence>
<evidence type="ECO:0000256" key="3">
    <source>
        <dbReference type="ARBA" id="ARBA00023015"/>
    </source>
</evidence>
<keyword evidence="7" id="KW-0539">Nucleus</keyword>
<evidence type="ECO:0000256" key="6">
    <source>
        <dbReference type="ARBA" id="ARBA00023163"/>
    </source>
</evidence>
<reference evidence="11" key="3">
    <citation type="submission" date="2018-08" db="UniProtKB">
        <authorList>
            <consortium name="EnsemblPlants"/>
        </authorList>
    </citation>
    <scope>IDENTIFICATION</scope>
    <source>
        <strain evidence="11">Yugu1</strain>
    </source>
</reference>
<dbReference type="PANTHER" id="PTHR31657">
    <property type="entry name" value="ETHYLENE-RESPONSIVE TRANSCRIPTION FACTOR ERF061"/>
    <property type="match status" value="1"/>
</dbReference>
<dbReference type="GO" id="GO:0003700">
    <property type="term" value="F:DNA-binding transcription factor activity"/>
    <property type="evidence" value="ECO:0007669"/>
    <property type="project" value="InterPro"/>
</dbReference>
<evidence type="ECO:0000256" key="2">
    <source>
        <dbReference type="ARBA" id="ARBA00022745"/>
    </source>
</evidence>
<dbReference type="OMA" id="HIKHEYG"/>
<organism evidence="11 12">
    <name type="scientific">Setaria italica</name>
    <name type="common">Foxtail millet</name>
    <name type="synonym">Panicum italicum</name>
    <dbReference type="NCBI Taxonomy" id="4555"/>
    <lineage>
        <taxon>Eukaryota</taxon>
        <taxon>Viridiplantae</taxon>
        <taxon>Streptophyta</taxon>
        <taxon>Embryophyta</taxon>
        <taxon>Tracheophyta</taxon>
        <taxon>Spermatophyta</taxon>
        <taxon>Magnoliopsida</taxon>
        <taxon>Liliopsida</taxon>
        <taxon>Poales</taxon>
        <taxon>Poaceae</taxon>
        <taxon>PACMAD clade</taxon>
        <taxon>Panicoideae</taxon>
        <taxon>Panicodae</taxon>
        <taxon>Paniceae</taxon>
        <taxon>Cenchrinae</taxon>
        <taxon>Setaria</taxon>
    </lineage>
</organism>
<keyword evidence="3" id="KW-0805">Transcription regulation</keyword>
<dbReference type="AlphaFoldDB" id="K3ZEW2"/>
<dbReference type="Gramene" id="KQL16086">
    <property type="protein sequence ID" value="KQL16086"/>
    <property type="gene ID" value="SETIT_025110mg"/>
</dbReference>
<evidence type="ECO:0000313" key="10">
    <source>
        <dbReference type="EMBL" id="RCV18322.1"/>
    </source>
</evidence>
<evidence type="ECO:0000256" key="5">
    <source>
        <dbReference type="ARBA" id="ARBA00023159"/>
    </source>
</evidence>
<evidence type="ECO:0000256" key="7">
    <source>
        <dbReference type="ARBA" id="ARBA00023242"/>
    </source>
</evidence>
<comment type="similarity">
    <text evidence="8">Belongs to the AP2/ERF transcription factor family. ERF subfamily.</text>
</comment>
<gene>
    <name evidence="10" type="ORF">SETIT_3G291500v2</name>
</gene>
<dbReference type="EMBL" id="AGNK02001835">
    <property type="status" value="NOT_ANNOTATED_CDS"/>
    <property type="molecule type" value="Genomic_DNA"/>
</dbReference>
<dbReference type="InterPro" id="IPR051758">
    <property type="entry name" value="ERF/AP2-like"/>
</dbReference>
<keyword evidence="4" id="KW-0238">DNA-binding</keyword>
<dbReference type="InterPro" id="IPR016177">
    <property type="entry name" value="DNA-bd_dom_sf"/>
</dbReference>
<evidence type="ECO:0000256" key="1">
    <source>
        <dbReference type="ARBA" id="ARBA00004123"/>
    </source>
</evidence>
<dbReference type="SMART" id="SM00380">
    <property type="entry name" value="AP2"/>
    <property type="match status" value="1"/>
</dbReference>
<dbReference type="InterPro" id="IPR036955">
    <property type="entry name" value="AP2/ERF_dom_sf"/>
</dbReference>
<evidence type="ECO:0000313" key="12">
    <source>
        <dbReference type="Proteomes" id="UP000004995"/>
    </source>
</evidence>
<evidence type="ECO:0000259" key="9">
    <source>
        <dbReference type="SMART" id="SM00380"/>
    </source>
</evidence>
<evidence type="ECO:0000313" key="11">
    <source>
        <dbReference type="EnsemblPlants" id="KQL16086"/>
    </source>
</evidence>
<reference evidence="10" key="2">
    <citation type="submission" date="2015-07" db="EMBL/GenBank/DDBJ databases">
        <authorList>
            <person name="Noorani M."/>
        </authorList>
    </citation>
    <scope>NUCLEOTIDE SEQUENCE</scope>
    <source>
        <strain evidence="10">Yugu1</strain>
    </source>
</reference>
<dbReference type="STRING" id="4555.K3ZEW2"/>
<dbReference type="GO" id="GO:0043565">
    <property type="term" value="F:sequence-specific DNA binding"/>
    <property type="evidence" value="ECO:0000318"/>
    <property type="project" value="GO_Central"/>
</dbReference>
<dbReference type="EMBL" id="CM003530">
    <property type="protein sequence ID" value="RCV18322.1"/>
    <property type="molecule type" value="Genomic_DNA"/>
</dbReference>
<dbReference type="eggNOG" id="ENOG502QQEY">
    <property type="taxonomic scope" value="Eukaryota"/>
</dbReference>
<keyword evidence="12" id="KW-1185">Reference proteome</keyword>
<feature type="domain" description="AP2/ERF" evidence="9">
    <location>
        <begin position="1"/>
        <end position="42"/>
    </location>
</feature>
<dbReference type="Gene3D" id="3.30.730.10">
    <property type="entry name" value="AP2/ERF domain"/>
    <property type="match status" value="1"/>
</dbReference>
<keyword evidence="6" id="KW-0804">Transcription</keyword>
<evidence type="ECO:0000256" key="8">
    <source>
        <dbReference type="ARBA" id="ARBA00024343"/>
    </source>
</evidence>
<dbReference type="PANTHER" id="PTHR31657:SF35">
    <property type="entry name" value="AP2_EREBP TRANSCRIPTION FACTOR SUPERFAMILY PROTEIN-RELATED"/>
    <property type="match status" value="1"/>
</dbReference>
<dbReference type="HOGENOM" id="CLU_057028_3_1_1"/>
<dbReference type="GO" id="GO:0000976">
    <property type="term" value="F:transcription cis-regulatory region binding"/>
    <property type="evidence" value="ECO:0007669"/>
    <property type="project" value="UniProtKB-ARBA"/>
</dbReference>
<comment type="subcellular location">
    <subcellularLocation>
        <location evidence="1">Nucleus</location>
    </subcellularLocation>
</comment>
<accession>K3ZEW2</accession>
<dbReference type="SUPFAM" id="SSF54171">
    <property type="entry name" value="DNA-binding domain"/>
    <property type="match status" value="1"/>
</dbReference>
<proteinExistence type="inferred from homology"/>
<dbReference type="GO" id="GO:0005634">
    <property type="term" value="C:nucleus"/>
    <property type="evidence" value="ECO:0000318"/>
    <property type="project" value="GO_Central"/>
</dbReference>
<dbReference type="GO" id="GO:0009873">
    <property type="term" value="P:ethylene-activated signaling pathway"/>
    <property type="evidence" value="ECO:0007669"/>
    <property type="project" value="UniProtKB-KW"/>
</dbReference>
<evidence type="ECO:0000256" key="4">
    <source>
        <dbReference type="ARBA" id="ARBA00023125"/>
    </source>
</evidence>
<dbReference type="InterPro" id="IPR001471">
    <property type="entry name" value="AP2/ERF_dom"/>
</dbReference>
<keyword evidence="5" id="KW-0010">Activator</keyword>
<dbReference type="OrthoDB" id="10038011at2759"/>
<protein>
    <recommendedName>
        <fullName evidence="9">AP2/ERF domain-containing protein</fullName>
    </recommendedName>
</protein>
<name>K3ZEW2_SETIT</name>
<dbReference type="EnsemblPlants" id="KQL16086">
    <property type="protein sequence ID" value="KQL16086"/>
    <property type="gene ID" value="SETIT_025110mg"/>
</dbReference>
<keyword evidence="2" id="KW-0936">Ethylene signaling pathway</keyword>
<dbReference type="Proteomes" id="UP000004995">
    <property type="component" value="Unassembled WGS sequence"/>
</dbReference>